<comment type="caution">
    <text evidence="2">The sequence shown here is derived from an EMBL/GenBank/DDBJ whole genome shotgun (WGS) entry which is preliminary data.</text>
</comment>
<evidence type="ECO:0000313" key="2">
    <source>
        <dbReference type="EMBL" id="TNV75727.1"/>
    </source>
</evidence>
<accession>A0A8J8NHX8</accession>
<gene>
    <name evidence="2" type="ORF">FGO68_gene8154</name>
</gene>
<organism evidence="2 3">
    <name type="scientific">Halteria grandinella</name>
    <dbReference type="NCBI Taxonomy" id="5974"/>
    <lineage>
        <taxon>Eukaryota</taxon>
        <taxon>Sar</taxon>
        <taxon>Alveolata</taxon>
        <taxon>Ciliophora</taxon>
        <taxon>Intramacronucleata</taxon>
        <taxon>Spirotrichea</taxon>
        <taxon>Stichotrichia</taxon>
        <taxon>Sporadotrichida</taxon>
        <taxon>Halteriidae</taxon>
        <taxon>Halteria</taxon>
    </lineage>
</organism>
<proteinExistence type="predicted"/>
<evidence type="ECO:0000313" key="3">
    <source>
        <dbReference type="Proteomes" id="UP000785679"/>
    </source>
</evidence>
<feature type="compositionally biased region" description="Polar residues" evidence="1">
    <location>
        <begin position="94"/>
        <end position="108"/>
    </location>
</feature>
<keyword evidence="3" id="KW-1185">Reference proteome</keyword>
<dbReference type="EMBL" id="RRYP01014964">
    <property type="protein sequence ID" value="TNV75727.1"/>
    <property type="molecule type" value="Genomic_DNA"/>
</dbReference>
<dbReference type="AlphaFoldDB" id="A0A8J8NHX8"/>
<feature type="region of interest" description="Disordered" evidence="1">
    <location>
        <begin position="13"/>
        <end position="33"/>
    </location>
</feature>
<name>A0A8J8NHX8_HALGN</name>
<sequence>MLLFSTRTKCSLQNRKRSTGPLPSHQRRKNGNGRLMRWKTTLTRVFELHQICLIHILLVHHPRSLQGMMKILGKLQESQCLSFKGYRLGALSRGTLQSGMKPQQQPNRSFKIPKTKSSEDIQPIQ</sequence>
<feature type="region of interest" description="Disordered" evidence="1">
    <location>
        <begin position="94"/>
        <end position="125"/>
    </location>
</feature>
<evidence type="ECO:0000256" key="1">
    <source>
        <dbReference type="SAM" id="MobiDB-lite"/>
    </source>
</evidence>
<dbReference type="Proteomes" id="UP000785679">
    <property type="component" value="Unassembled WGS sequence"/>
</dbReference>
<protein>
    <submittedName>
        <fullName evidence="2">Uncharacterized protein</fullName>
    </submittedName>
</protein>
<reference evidence="2" key="1">
    <citation type="submission" date="2019-06" db="EMBL/GenBank/DDBJ databases">
        <authorList>
            <person name="Zheng W."/>
        </authorList>
    </citation>
    <scope>NUCLEOTIDE SEQUENCE</scope>
    <source>
        <strain evidence="2">QDHG01</strain>
    </source>
</reference>